<dbReference type="KEGG" id="llh:I41_44420"/>
<sequence>MKRIYWRPRAVSRPALLLIALISLAGLMMVERWKVTQEQPYFEEKIKAANLAADAFQIVRAERVKLGPPIDAVNDPAETGIIGLAMSPVTSVLGHLSAKQTSTNPNFAAVLVEMLKEAGVQQGDVVAVGVSGSFPALNICTYAALEALGARPLVISSASASQWGANVPQLMWPDMEHLLRDQKRTDEEGKELPPLFGIKSIACSIGGNNDEGEGLTEEGLKLVQASLERNGLTPLVVELPEAAKDLPPVEQAAARMRANIDLRMDMYRDKAKGRPIAAYINVGGGTVSVGKDVGKKMFKSGLNMRPPRDVREIDGVMARFSNEGVPVIHMIRINTLANKFGLPLEPVIAPRLGEGGVFKGIDYSRPLVIGVLAFILMCLYGFIRTDIGFRILRTSKGGSKRELHPEPMV</sequence>
<reference evidence="2 3" key="1">
    <citation type="submission" date="2019-02" db="EMBL/GenBank/DDBJ databases">
        <title>Deep-cultivation of Planctomycetes and their phenomic and genomic characterization uncovers novel biology.</title>
        <authorList>
            <person name="Wiegand S."/>
            <person name="Jogler M."/>
            <person name="Boedeker C."/>
            <person name="Pinto D."/>
            <person name="Vollmers J."/>
            <person name="Rivas-Marin E."/>
            <person name="Kohn T."/>
            <person name="Peeters S.H."/>
            <person name="Heuer A."/>
            <person name="Rast P."/>
            <person name="Oberbeckmann S."/>
            <person name="Bunk B."/>
            <person name="Jeske O."/>
            <person name="Meyerdierks A."/>
            <person name="Storesund J.E."/>
            <person name="Kallscheuer N."/>
            <person name="Luecker S."/>
            <person name="Lage O.M."/>
            <person name="Pohl T."/>
            <person name="Merkel B.J."/>
            <person name="Hornburger P."/>
            <person name="Mueller R.-W."/>
            <person name="Bruemmer F."/>
            <person name="Labrenz M."/>
            <person name="Spormann A.M."/>
            <person name="Op den Camp H."/>
            <person name="Overmann J."/>
            <person name="Amann R."/>
            <person name="Jetten M.S.M."/>
            <person name="Mascher T."/>
            <person name="Medema M.H."/>
            <person name="Devos D.P."/>
            <person name="Kaster A.-K."/>
            <person name="Ovreas L."/>
            <person name="Rohde M."/>
            <person name="Galperin M.Y."/>
            <person name="Jogler C."/>
        </authorList>
    </citation>
    <scope>NUCLEOTIDE SEQUENCE [LARGE SCALE GENOMIC DNA]</scope>
    <source>
        <strain evidence="2 3">I41</strain>
    </source>
</reference>
<dbReference type="InterPro" id="IPR027602">
    <property type="entry name" value="PGA_system"/>
</dbReference>
<protein>
    <recommendedName>
        <fullName evidence="4">Poly-gamma-glutamate system protein</fullName>
    </recommendedName>
</protein>
<proteinExistence type="predicted"/>
<evidence type="ECO:0008006" key="4">
    <source>
        <dbReference type="Google" id="ProtNLM"/>
    </source>
</evidence>
<evidence type="ECO:0000256" key="1">
    <source>
        <dbReference type="SAM" id="Phobius"/>
    </source>
</evidence>
<feature type="transmembrane region" description="Helical" evidence="1">
    <location>
        <begin position="363"/>
        <end position="383"/>
    </location>
</feature>
<dbReference type="Proteomes" id="UP000317909">
    <property type="component" value="Chromosome"/>
</dbReference>
<gene>
    <name evidence="2" type="ORF">I41_44420</name>
</gene>
<dbReference type="NCBIfam" id="TIGR04332">
    <property type="entry name" value="gamma_Glu_sys"/>
    <property type="match status" value="1"/>
</dbReference>
<evidence type="ECO:0000313" key="3">
    <source>
        <dbReference type="Proteomes" id="UP000317909"/>
    </source>
</evidence>
<dbReference type="RefSeq" id="WP_145434912.1">
    <property type="nucleotide sequence ID" value="NZ_CP036339.1"/>
</dbReference>
<keyword evidence="1" id="KW-0472">Membrane</keyword>
<dbReference type="OrthoDB" id="6233025at2"/>
<name>A0A517U3M8_9BACT</name>
<dbReference type="EMBL" id="CP036339">
    <property type="protein sequence ID" value="QDT75232.1"/>
    <property type="molecule type" value="Genomic_DNA"/>
</dbReference>
<accession>A0A517U3M8</accession>
<keyword evidence="1" id="KW-0812">Transmembrane</keyword>
<evidence type="ECO:0000313" key="2">
    <source>
        <dbReference type="EMBL" id="QDT75232.1"/>
    </source>
</evidence>
<organism evidence="2 3">
    <name type="scientific">Lacipirellula limnantheis</name>
    <dbReference type="NCBI Taxonomy" id="2528024"/>
    <lineage>
        <taxon>Bacteria</taxon>
        <taxon>Pseudomonadati</taxon>
        <taxon>Planctomycetota</taxon>
        <taxon>Planctomycetia</taxon>
        <taxon>Pirellulales</taxon>
        <taxon>Lacipirellulaceae</taxon>
        <taxon>Lacipirellula</taxon>
    </lineage>
</organism>
<dbReference type="AlphaFoldDB" id="A0A517U3M8"/>
<keyword evidence="1" id="KW-1133">Transmembrane helix</keyword>
<keyword evidence="3" id="KW-1185">Reference proteome</keyword>